<protein>
    <recommendedName>
        <fullName evidence="1">Peptidase C1A papain C-terminal domain-containing protein</fullName>
    </recommendedName>
</protein>
<dbReference type="EMBL" id="CP126209">
    <property type="protein sequence ID" value="WIA10538.1"/>
    <property type="molecule type" value="Genomic_DNA"/>
</dbReference>
<evidence type="ECO:0000313" key="3">
    <source>
        <dbReference type="Proteomes" id="UP001244341"/>
    </source>
</evidence>
<dbReference type="Proteomes" id="UP001244341">
    <property type="component" value="Chromosome 2b"/>
</dbReference>
<dbReference type="Gene3D" id="3.90.70.10">
    <property type="entry name" value="Cysteine proteinases"/>
    <property type="match status" value="1"/>
</dbReference>
<keyword evidence="3" id="KW-1185">Reference proteome</keyword>
<evidence type="ECO:0000259" key="1">
    <source>
        <dbReference type="Pfam" id="PF00112"/>
    </source>
</evidence>
<accession>A0ABY8TQ89</accession>
<sequence>MLNPADITSVTIEECQGLAAAATPVQPLYGVRDGECYGGADLQLATRVGKARESKCTDGSSFEAIGIHQLVPPGGPIPLGCVTDEAALPGRVAVELAAAAYYSQAKAAAVLSNARYFAVARNDTSGHGYTFNSKPLVPRMLNFTINGSLGCYTPCSDDAAKACGSADGYGGASLPGVWFVYEMPGCTTVDACGRACVKCPVVAFGTPTCDSSSAEEYTCGVKCNDNFVATVVDGSMTCVPRFKTGLRIQEEETVQSPLNCTRRNPQCTRNIGSIVGNLKAPLSVSALAQKACNSDDIYQLDCCEGLLLSLLPSSYNSDNAADTPGGTRLVRPAQDQRSCSSCAAFAATAAAEAAIAAYMNWNWHKISLSEQDLSFCRLDPKVGCVSGASFRTILENVAGQKVTKWASRNCYNYTGIPANGECQVIDKKCPSVLPRNATMSMAADGNPLETEAQVKRQIMLNGGVMASVDIPDEFANYPNNSPSGGGKTF</sequence>
<gene>
    <name evidence="2" type="ORF">OEZ85_010726</name>
</gene>
<dbReference type="Pfam" id="PF00112">
    <property type="entry name" value="Peptidase_C1"/>
    <property type="match status" value="1"/>
</dbReference>
<organism evidence="2 3">
    <name type="scientific">Tetradesmus obliquus</name>
    <name type="common">Green alga</name>
    <name type="synonym">Acutodesmus obliquus</name>
    <dbReference type="NCBI Taxonomy" id="3088"/>
    <lineage>
        <taxon>Eukaryota</taxon>
        <taxon>Viridiplantae</taxon>
        <taxon>Chlorophyta</taxon>
        <taxon>core chlorophytes</taxon>
        <taxon>Chlorophyceae</taxon>
        <taxon>CS clade</taxon>
        <taxon>Sphaeropleales</taxon>
        <taxon>Scenedesmaceae</taxon>
        <taxon>Tetradesmus</taxon>
    </lineage>
</organism>
<evidence type="ECO:0000313" key="2">
    <source>
        <dbReference type="EMBL" id="WIA10538.1"/>
    </source>
</evidence>
<dbReference type="SUPFAM" id="SSF54001">
    <property type="entry name" value="Cysteine proteinases"/>
    <property type="match status" value="1"/>
</dbReference>
<proteinExistence type="predicted"/>
<name>A0ABY8TQ89_TETOB</name>
<reference evidence="2 3" key="1">
    <citation type="submission" date="2023-05" db="EMBL/GenBank/DDBJ databases">
        <title>A 100% complete, gapless, phased diploid assembly of the Scenedesmus obliquus UTEX 3031 genome.</title>
        <authorList>
            <person name="Biondi T.C."/>
            <person name="Hanschen E.R."/>
            <person name="Kwon T."/>
            <person name="Eng W."/>
            <person name="Kruse C.P.S."/>
            <person name="Koehler S.I."/>
            <person name="Kunde Y."/>
            <person name="Gleasner C.D."/>
            <person name="You Mak K.T."/>
            <person name="Polle J."/>
            <person name="Hovde B.T."/>
            <person name="Starkenburg S.R."/>
        </authorList>
    </citation>
    <scope>NUCLEOTIDE SEQUENCE [LARGE SCALE GENOMIC DNA]</scope>
    <source>
        <strain evidence="2 3">DOE0152z</strain>
    </source>
</reference>
<dbReference type="InterPro" id="IPR038765">
    <property type="entry name" value="Papain-like_cys_pep_sf"/>
</dbReference>
<feature type="domain" description="Peptidase C1A papain C-terminal" evidence="1">
    <location>
        <begin position="329"/>
        <end position="477"/>
    </location>
</feature>
<dbReference type="InterPro" id="IPR000668">
    <property type="entry name" value="Peptidase_C1A_C"/>
</dbReference>